<sequence>MAKPLDLDLKGQAAGALGFAAGVVAVPALGLGSGAVGLVSGGPKGALTAGAHTGTNLAQQIGGQEPGDHSNRGNGGNSSGGGGLLGGLF</sequence>
<protein>
    <submittedName>
        <fullName evidence="2">Uncharacterized protein</fullName>
    </submittedName>
</protein>
<reference evidence="2" key="1">
    <citation type="submission" date="2022-07" db="EMBL/GenBank/DDBJ databases">
        <authorList>
            <person name="Trinca V."/>
            <person name="Uliana J.V.C."/>
            <person name="Torres T.T."/>
            <person name="Ward R.J."/>
            <person name="Monesi N."/>
        </authorList>
    </citation>
    <scope>NUCLEOTIDE SEQUENCE</scope>
    <source>
        <strain evidence="2">HSMRA1968</strain>
        <tissue evidence="2">Whole embryos</tissue>
    </source>
</reference>
<feature type="compositionally biased region" description="Gly residues" evidence="1">
    <location>
        <begin position="73"/>
        <end position="89"/>
    </location>
</feature>
<name>A0A9Q0NA04_9DIPT</name>
<accession>A0A9Q0NA04</accession>
<keyword evidence="3" id="KW-1185">Reference proteome</keyword>
<feature type="non-terminal residue" evidence="2">
    <location>
        <position position="1"/>
    </location>
</feature>
<feature type="region of interest" description="Disordered" evidence="1">
    <location>
        <begin position="58"/>
        <end position="89"/>
    </location>
</feature>
<proteinExistence type="predicted"/>
<organism evidence="2 3">
    <name type="scientific">Pseudolycoriella hygida</name>
    <dbReference type="NCBI Taxonomy" id="35572"/>
    <lineage>
        <taxon>Eukaryota</taxon>
        <taxon>Metazoa</taxon>
        <taxon>Ecdysozoa</taxon>
        <taxon>Arthropoda</taxon>
        <taxon>Hexapoda</taxon>
        <taxon>Insecta</taxon>
        <taxon>Pterygota</taxon>
        <taxon>Neoptera</taxon>
        <taxon>Endopterygota</taxon>
        <taxon>Diptera</taxon>
        <taxon>Nematocera</taxon>
        <taxon>Sciaroidea</taxon>
        <taxon>Sciaridae</taxon>
        <taxon>Pseudolycoriella</taxon>
    </lineage>
</organism>
<gene>
    <name evidence="2" type="ORF">Bhyg_00645</name>
</gene>
<dbReference type="AlphaFoldDB" id="A0A9Q0NA04"/>
<dbReference type="EMBL" id="WJQU01000001">
    <property type="protein sequence ID" value="KAJ6645439.1"/>
    <property type="molecule type" value="Genomic_DNA"/>
</dbReference>
<dbReference type="Proteomes" id="UP001151699">
    <property type="component" value="Chromosome A"/>
</dbReference>
<evidence type="ECO:0000256" key="1">
    <source>
        <dbReference type="SAM" id="MobiDB-lite"/>
    </source>
</evidence>
<evidence type="ECO:0000313" key="2">
    <source>
        <dbReference type="EMBL" id="KAJ6645439.1"/>
    </source>
</evidence>
<evidence type="ECO:0000313" key="3">
    <source>
        <dbReference type="Proteomes" id="UP001151699"/>
    </source>
</evidence>
<comment type="caution">
    <text evidence="2">The sequence shown here is derived from an EMBL/GenBank/DDBJ whole genome shotgun (WGS) entry which is preliminary data.</text>
</comment>